<dbReference type="Proteomes" id="UP001521184">
    <property type="component" value="Unassembled WGS sequence"/>
</dbReference>
<evidence type="ECO:0000313" key="3">
    <source>
        <dbReference type="Proteomes" id="UP001521184"/>
    </source>
</evidence>
<accession>A0ABR3T9G6</accession>
<gene>
    <name evidence="2" type="ORF">SLS58_009882</name>
</gene>
<dbReference type="EMBL" id="JAKEKT020000104">
    <property type="protein sequence ID" value="KAL1636188.1"/>
    <property type="molecule type" value="Genomic_DNA"/>
</dbReference>
<name>A0ABR3T9G6_9PEZI</name>
<keyword evidence="1" id="KW-0732">Signal</keyword>
<proteinExistence type="predicted"/>
<keyword evidence="3" id="KW-1185">Reference proteome</keyword>
<evidence type="ECO:0000313" key="2">
    <source>
        <dbReference type="EMBL" id="KAL1636188.1"/>
    </source>
</evidence>
<feature type="signal peptide" evidence="1">
    <location>
        <begin position="1"/>
        <end position="16"/>
    </location>
</feature>
<evidence type="ECO:0000256" key="1">
    <source>
        <dbReference type="SAM" id="SignalP"/>
    </source>
</evidence>
<reference evidence="2 3" key="1">
    <citation type="journal article" date="2023" name="Plant Dis.">
        <title>First Report of Diplodia intermedia Causing Canker and Dieback Diseases on Apple Trees in Canada.</title>
        <authorList>
            <person name="Ellouze W."/>
            <person name="Ilyukhin E."/>
            <person name="Sulman M."/>
            <person name="Ali S."/>
        </authorList>
    </citation>
    <scope>NUCLEOTIDE SEQUENCE [LARGE SCALE GENOMIC DNA]</scope>
    <source>
        <strain evidence="2 3">M45-28</strain>
    </source>
</reference>
<protein>
    <submittedName>
        <fullName evidence="2">Uncharacterized protein</fullName>
    </submittedName>
</protein>
<comment type="caution">
    <text evidence="2">The sequence shown here is derived from an EMBL/GenBank/DDBJ whole genome shotgun (WGS) entry which is preliminary data.</text>
</comment>
<sequence>MRLSAHLLSFSGVSLAAVSVVDPSAYADLAADAADNAIKAVYDIEPILYQTNDIVGPYEYTNGNDTSVDHASFSAAANDTSVIVVTDGTQLNLSYVDVVKHGYSSNLYQASFYGLNAAVNVANGSTATIAHSNITVHNGAANVFAFGAGTVVHVSDTDLYSSGPVSHGLYAAGNGTIVATNVRHYSGGNRCSSFSGDNPAGVVDVSDSVAHTAGVGSALFYALGSVTGRNVVGWAEQAPALFSDGPQTAVFEHVDFTAGLLAGTVMFSSSTRLSGARLSLTDSLLTATGPSAPALWFGNVVASAAVRRTRLAAASGLLLVANASQVTQEFSYFAGGEQNAAIAPAVVDVAVAESELAGDVVAYNGSSVGIRRGV</sequence>
<organism evidence="2 3">
    <name type="scientific">Diplodia intermedia</name>
    <dbReference type="NCBI Taxonomy" id="856260"/>
    <lineage>
        <taxon>Eukaryota</taxon>
        <taxon>Fungi</taxon>
        <taxon>Dikarya</taxon>
        <taxon>Ascomycota</taxon>
        <taxon>Pezizomycotina</taxon>
        <taxon>Dothideomycetes</taxon>
        <taxon>Dothideomycetes incertae sedis</taxon>
        <taxon>Botryosphaeriales</taxon>
        <taxon>Botryosphaeriaceae</taxon>
        <taxon>Diplodia</taxon>
    </lineage>
</organism>
<feature type="chain" id="PRO_5047286522" evidence="1">
    <location>
        <begin position="17"/>
        <end position="374"/>
    </location>
</feature>